<proteinExistence type="predicted"/>
<sequence length="313" mass="35358">MNAPGLVTDQMTGRLRKCKEEETVHFKKFKKVMKMTQRKDIWDHKTKWKSGSRKTLNVHENFHMLETLKTSGPSVPICLEFIETKGSYHLSSGWKLAGNGNHQTFKSRKVLMPKGNDGRTLTKSSSLPPIYGPRISTILMSSAKTCVSSWGVGCQEKKANILSTSVRMDKALFSRQKQGCQLICNGLAVFNDGVQVQNQDLRQDSLKISDASAGQPQDGYLDIEPSAKDKKVMIEKSVSRDRPAQPFSDSAIEMENENEMIDSQEDEYYTNQRITAWIAKVNASLFSPLKDEIIDQILEEQDVDTIKIIYDQD</sequence>
<dbReference type="EMBL" id="JAUYZG010000009">
    <property type="protein sequence ID" value="KAK2898498.1"/>
    <property type="molecule type" value="Genomic_DNA"/>
</dbReference>
<reference evidence="1" key="1">
    <citation type="submission" date="2023-08" db="EMBL/GenBank/DDBJ databases">
        <title>Chromosome-level Genome Assembly of mud carp (Cirrhinus molitorella).</title>
        <authorList>
            <person name="Liu H."/>
        </authorList>
    </citation>
    <scope>NUCLEOTIDE SEQUENCE</scope>
    <source>
        <strain evidence="1">Prfri</strain>
        <tissue evidence="1">Muscle</tissue>
    </source>
</reference>
<protein>
    <submittedName>
        <fullName evidence="1">Uncharacterized protein</fullName>
    </submittedName>
</protein>
<keyword evidence="2" id="KW-1185">Reference proteome</keyword>
<comment type="caution">
    <text evidence="1">The sequence shown here is derived from an EMBL/GenBank/DDBJ whole genome shotgun (WGS) entry which is preliminary data.</text>
</comment>
<evidence type="ECO:0000313" key="2">
    <source>
        <dbReference type="Proteomes" id="UP001187343"/>
    </source>
</evidence>
<gene>
    <name evidence="1" type="ORF">Q8A67_009916</name>
</gene>
<organism evidence="1 2">
    <name type="scientific">Cirrhinus molitorella</name>
    <name type="common">mud carp</name>
    <dbReference type="NCBI Taxonomy" id="172907"/>
    <lineage>
        <taxon>Eukaryota</taxon>
        <taxon>Metazoa</taxon>
        <taxon>Chordata</taxon>
        <taxon>Craniata</taxon>
        <taxon>Vertebrata</taxon>
        <taxon>Euteleostomi</taxon>
        <taxon>Actinopterygii</taxon>
        <taxon>Neopterygii</taxon>
        <taxon>Teleostei</taxon>
        <taxon>Ostariophysi</taxon>
        <taxon>Cypriniformes</taxon>
        <taxon>Cyprinidae</taxon>
        <taxon>Labeoninae</taxon>
        <taxon>Labeonini</taxon>
        <taxon>Cirrhinus</taxon>
    </lineage>
</organism>
<dbReference type="AlphaFoldDB" id="A0AA88PSN9"/>
<name>A0AA88PSN9_9TELE</name>
<dbReference type="Proteomes" id="UP001187343">
    <property type="component" value="Unassembled WGS sequence"/>
</dbReference>
<evidence type="ECO:0000313" key="1">
    <source>
        <dbReference type="EMBL" id="KAK2898498.1"/>
    </source>
</evidence>
<accession>A0AA88PSN9</accession>